<evidence type="ECO:0000256" key="5">
    <source>
        <dbReference type="SAM" id="MobiDB-lite"/>
    </source>
</evidence>
<dbReference type="InterPro" id="IPR000719">
    <property type="entry name" value="Prot_kinase_dom"/>
</dbReference>
<gene>
    <name evidence="7" type="ORF">SteCoe_26298</name>
</gene>
<dbReference type="CDD" id="cd14008">
    <property type="entry name" value="STKc_LKB1_CaMKK"/>
    <property type="match status" value="1"/>
</dbReference>
<evidence type="ECO:0000313" key="8">
    <source>
        <dbReference type="Proteomes" id="UP000187209"/>
    </source>
</evidence>
<dbReference type="PANTHER" id="PTHR24346:SF77">
    <property type="entry name" value="SERINE THREONINE PROTEIN KINASE"/>
    <property type="match status" value="1"/>
</dbReference>
<dbReference type="PANTHER" id="PTHR24346">
    <property type="entry name" value="MAP/MICROTUBULE AFFINITY-REGULATING KINASE"/>
    <property type="match status" value="1"/>
</dbReference>
<dbReference type="InterPro" id="IPR011009">
    <property type="entry name" value="Kinase-like_dom_sf"/>
</dbReference>
<dbReference type="PROSITE" id="PS50011">
    <property type="entry name" value="PROTEIN_KINASE_DOM"/>
    <property type="match status" value="1"/>
</dbReference>
<protein>
    <recommendedName>
        <fullName evidence="6">Protein kinase domain-containing protein</fullName>
    </recommendedName>
</protein>
<evidence type="ECO:0000313" key="7">
    <source>
        <dbReference type="EMBL" id="OMJ74721.1"/>
    </source>
</evidence>
<dbReference type="PROSITE" id="PS00108">
    <property type="entry name" value="PROTEIN_KINASE_ST"/>
    <property type="match status" value="1"/>
</dbReference>
<feature type="region of interest" description="Disordered" evidence="5">
    <location>
        <begin position="1"/>
        <end position="23"/>
    </location>
</feature>
<evidence type="ECO:0000256" key="3">
    <source>
        <dbReference type="PROSITE-ProRule" id="PRU10141"/>
    </source>
</evidence>
<feature type="domain" description="Protein kinase" evidence="6">
    <location>
        <begin position="35"/>
        <end position="313"/>
    </location>
</feature>
<dbReference type="GO" id="GO:0035556">
    <property type="term" value="P:intracellular signal transduction"/>
    <property type="evidence" value="ECO:0007669"/>
    <property type="project" value="TreeGrafter"/>
</dbReference>
<accession>A0A1R2BD64</accession>
<dbReference type="SUPFAM" id="SSF56112">
    <property type="entry name" value="Protein kinase-like (PK-like)"/>
    <property type="match status" value="1"/>
</dbReference>
<keyword evidence="8" id="KW-1185">Reference proteome</keyword>
<feature type="compositionally biased region" description="Basic and acidic residues" evidence="5">
    <location>
        <begin position="1"/>
        <end position="17"/>
    </location>
</feature>
<dbReference type="SMART" id="SM00220">
    <property type="entry name" value="S_TKc"/>
    <property type="match status" value="1"/>
</dbReference>
<evidence type="ECO:0000256" key="4">
    <source>
        <dbReference type="RuleBase" id="RU000304"/>
    </source>
</evidence>
<dbReference type="InterPro" id="IPR008271">
    <property type="entry name" value="Ser/Thr_kinase_AS"/>
</dbReference>
<keyword evidence="4" id="KW-0808">Transferase</keyword>
<keyword evidence="2 3" id="KW-0067">ATP-binding</keyword>
<keyword evidence="4" id="KW-0723">Serine/threonine-protein kinase</keyword>
<dbReference type="Proteomes" id="UP000187209">
    <property type="component" value="Unassembled WGS sequence"/>
</dbReference>
<dbReference type="GO" id="GO:0004674">
    <property type="term" value="F:protein serine/threonine kinase activity"/>
    <property type="evidence" value="ECO:0007669"/>
    <property type="project" value="UniProtKB-KW"/>
</dbReference>
<dbReference type="Gene3D" id="1.10.510.10">
    <property type="entry name" value="Transferase(Phosphotransferase) domain 1"/>
    <property type="match status" value="1"/>
</dbReference>
<comment type="similarity">
    <text evidence="4">Belongs to the protein kinase superfamily.</text>
</comment>
<dbReference type="EMBL" id="MPUH01000733">
    <property type="protein sequence ID" value="OMJ74721.1"/>
    <property type="molecule type" value="Genomic_DNA"/>
</dbReference>
<organism evidence="7 8">
    <name type="scientific">Stentor coeruleus</name>
    <dbReference type="NCBI Taxonomy" id="5963"/>
    <lineage>
        <taxon>Eukaryota</taxon>
        <taxon>Sar</taxon>
        <taxon>Alveolata</taxon>
        <taxon>Ciliophora</taxon>
        <taxon>Postciliodesmatophora</taxon>
        <taxon>Heterotrichea</taxon>
        <taxon>Heterotrichida</taxon>
        <taxon>Stentoridae</taxon>
        <taxon>Stentor</taxon>
    </lineage>
</organism>
<feature type="binding site" evidence="3">
    <location>
        <position position="62"/>
    </location>
    <ligand>
        <name>ATP</name>
        <dbReference type="ChEBI" id="CHEBI:30616"/>
    </ligand>
</feature>
<dbReference type="Gene3D" id="3.30.200.20">
    <property type="entry name" value="Phosphorylase Kinase, domain 1"/>
    <property type="match status" value="1"/>
</dbReference>
<keyword evidence="4" id="KW-0418">Kinase</keyword>
<dbReference type="GO" id="GO:0005524">
    <property type="term" value="F:ATP binding"/>
    <property type="evidence" value="ECO:0007669"/>
    <property type="project" value="UniProtKB-UniRule"/>
</dbReference>
<dbReference type="InterPro" id="IPR017441">
    <property type="entry name" value="Protein_kinase_ATP_BS"/>
</dbReference>
<dbReference type="GO" id="GO:0005737">
    <property type="term" value="C:cytoplasm"/>
    <property type="evidence" value="ECO:0007669"/>
    <property type="project" value="TreeGrafter"/>
</dbReference>
<sequence>MFEEQKLDHEKSDEIETKLGVPGTDDSGNKTVNNYTFMKTLGAGATAKVKLCRTNSLLYAAKIFRKSFLSRKRQFIPTSDGDVRVETGITELKREIAIMKKLTHINVVHLHEVIYEEESDKLFIIMDYCEKGPIMEWDEDLERFLFPWDENEISEHVLRKIFRDAVCGLEYLHFNDIVHRDIKPQNMLITDDWTVKLADFGQAHLFNDPDMTNRSLGTYYFYPPECCGDNEVFDPKPTDVWALGMTFYVIIYHKLPFEATSCADIFEQIKTFELKFEENKMMDFELKFLIERMLDKNPNTRITMMEMIANPWLNRDCNPIVITHGDKISPTDEEINKAIRPITKALMIVRII</sequence>
<keyword evidence="1 3" id="KW-0547">Nucleotide-binding</keyword>
<dbReference type="AlphaFoldDB" id="A0A1R2BD64"/>
<evidence type="ECO:0000259" key="6">
    <source>
        <dbReference type="PROSITE" id="PS50011"/>
    </source>
</evidence>
<dbReference type="Pfam" id="PF00069">
    <property type="entry name" value="Pkinase"/>
    <property type="match status" value="1"/>
</dbReference>
<reference evidence="7 8" key="1">
    <citation type="submission" date="2016-11" db="EMBL/GenBank/DDBJ databases">
        <title>The macronuclear genome of Stentor coeruleus: a giant cell with tiny introns.</title>
        <authorList>
            <person name="Slabodnick M."/>
            <person name="Ruby J.G."/>
            <person name="Reiff S.B."/>
            <person name="Swart E.C."/>
            <person name="Gosai S."/>
            <person name="Prabakaran S."/>
            <person name="Witkowska E."/>
            <person name="Larue G.E."/>
            <person name="Fisher S."/>
            <person name="Freeman R.M."/>
            <person name="Gunawardena J."/>
            <person name="Chu W."/>
            <person name="Stover N.A."/>
            <person name="Gregory B.D."/>
            <person name="Nowacki M."/>
            <person name="Derisi J."/>
            <person name="Roy S.W."/>
            <person name="Marshall W.F."/>
            <person name="Sood P."/>
        </authorList>
    </citation>
    <scope>NUCLEOTIDE SEQUENCE [LARGE SCALE GENOMIC DNA]</scope>
    <source>
        <strain evidence="7">WM001</strain>
    </source>
</reference>
<evidence type="ECO:0000256" key="1">
    <source>
        <dbReference type="ARBA" id="ARBA00022741"/>
    </source>
</evidence>
<evidence type="ECO:0000256" key="2">
    <source>
        <dbReference type="ARBA" id="ARBA00022840"/>
    </source>
</evidence>
<name>A0A1R2BD64_9CILI</name>
<dbReference type="OrthoDB" id="68483at2759"/>
<dbReference type="PROSITE" id="PS00107">
    <property type="entry name" value="PROTEIN_KINASE_ATP"/>
    <property type="match status" value="1"/>
</dbReference>
<comment type="caution">
    <text evidence="7">The sequence shown here is derived from an EMBL/GenBank/DDBJ whole genome shotgun (WGS) entry which is preliminary data.</text>
</comment>
<proteinExistence type="inferred from homology"/>